<organism evidence="3 4">
    <name type="scientific">Paenibacillus eucommiae</name>
    <dbReference type="NCBI Taxonomy" id="1355755"/>
    <lineage>
        <taxon>Bacteria</taxon>
        <taxon>Bacillati</taxon>
        <taxon>Bacillota</taxon>
        <taxon>Bacilli</taxon>
        <taxon>Bacillales</taxon>
        <taxon>Paenibacillaceae</taxon>
        <taxon>Paenibacillus</taxon>
    </lineage>
</organism>
<dbReference type="InterPro" id="IPR003305">
    <property type="entry name" value="CenC_carb-bd"/>
</dbReference>
<accession>A0ABS4ILS1</accession>
<dbReference type="PANTHER" id="PTHR43308">
    <property type="entry name" value="OUTER MEMBRANE PROTEIN ALPHA-RELATED"/>
    <property type="match status" value="1"/>
</dbReference>
<name>A0ABS4ILS1_9BACL</name>
<evidence type="ECO:0000313" key="4">
    <source>
        <dbReference type="Proteomes" id="UP001519287"/>
    </source>
</evidence>
<keyword evidence="4" id="KW-1185">Reference proteome</keyword>
<comment type="caution">
    <text evidence="3">The sequence shown here is derived from an EMBL/GenBank/DDBJ whole genome shotgun (WGS) entry which is preliminary data.</text>
</comment>
<reference evidence="3 4" key="1">
    <citation type="submission" date="2021-03" db="EMBL/GenBank/DDBJ databases">
        <title>Genomic Encyclopedia of Type Strains, Phase IV (KMG-IV): sequencing the most valuable type-strain genomes for metagenomic binning, comparative biology and taxonomic classification.</title>
        <authorList>
            <person name="Goeker M."/>
        </authorList>
    </citation>
    <scope>NUCLEOTIDE SEQUENCE [LARGE SCALE GENOMIC DNA]</scope>
    <source>
        <strain evidence="3 4">DSM 26048</strain>
    </source>
</reference>
<dbReference type="Gene3D" id="2.60.120.260">
    <property type="entry name" value="Galactose-binding domain-like"/>
    <property type="match status" value="3"/>
</dbReference>
<dbReference type="InterPro" id="IPR051465">
    <property type="entry name" value="Cell_Envelope_Struct_Comp"/>
</dbReference>
<dbReference type="EMBL" id="JAGGLB010000001">
    <property type="protein sequence ID" value="MBP1988523.1"/>
    <property type="molecule type" value="Genomic_DNA"/>
</dbReference>
<keyword evidence="1" id="KW-0378">Hydrolase</keyword>
<dbReference type="InterPro" id="IPR001119">
    <property type="entry name" value="SLH_dom"/>
</dbReference>
<dbReference type="SUPFAM" id="SSF49785">
    <property type="entry name" value="Galactose-binding domain-like"/>
    <property type="match status" value="3"/>
</dbReference>
<protein>
    <recommendedName>
        <fullName evidence="2">SLH domain-containing protein</fullName>
    </recommendedName>
</protein>
<dbReference type="Gene3D" id="2.60.40.1080">
    <property type="match status" value="1"/>
</dbReference>
<dbReference type="Pfam" id="PF00395">
    <property type="entry name" value="SLH"/>
    <property type="match status" value="2"/>
</dbReference>
<proteinExistence type="predicted"/>
<evidence type="ECO:0000259" key="2">
    <source>
        <dbReference type="PROSITE" id="PS51272"/>
    </source>
</evidence>
<dbReference type="Pfam" id="PF02018">
    <property type="entry name" value="CBM_4_9"/>
    <property type="match status" value="1"/>
</dbReference>
<gene>
    <name evidence="3" type="ORF">J2Z66_000118</name>
</gene>
<sequence length="1311" mass="145482">MNKINAMLVRGIVFALIIQLFIFPAVRPTTADAAGGQELLLPTTNLVTNPGFEEDKAGWDVEWEDTKAEITTDAHSGEKALKVQASSLEQTLPIQPGKSYKLEFFAKREGPPDSNALGINFWDVPGMGRQGVLTEVDSEGYQQYELFFEAPAQFSSATLVIYKIAGEGSVYADDFLLTELTNLVTNPGFEEDKAGWDVEWEDTKAEITTDAHSGEKALRVQESSLEQTLPIQPGKSYKLEFYAKREGPPDSNALGINFWDVPGLGRQGVLTEVDSAEYQKYELFFEAPAQFSSATLVIYKIGGAGSVYADDFYLTEAPSQKDDDLPAVDKYIPVEESKTTPKLILMEKAFVDNSGTPAQIQKNIDHIDSLPFDGILISPDIRLGLMRGKEVTYEEIYEELKVLKGLFNNLKDNYLQINISRPYHESDQTDGWGDVFVDEAWDIVEQNFKNYARAAKEVGIHNFLFDNEEYWFPFLDHPRLSFYKDKTLKEYEDKTRQRGKELMNAILGEIPDARIVHLHGPYLSDKKMPTWFNKGELPYWNLYGPLFVGMMEAVVEGGNQGAVIDGGELYSRRSEGDFMDAYQYRKYEMPSFQENKFIPEYLRESYPSTVKISFGLYTHHVNNAYPMSPEIMRSTLEYALRTSEEMVWFYHEPEDDYGNWLVPGDVDETWFNSVIEGRKAVEEKLLGTNRIYNSGFELGKVNWDFYGSAERKATVKSMKVSYSSAVGLSLNQRVGGAKQQLTNLLGGRAYELSAWAQVLNANDKAQIGIIFKDDQSQIITEHSFDINTSAYSKGSMTFIAPAQFSEAEVYVKREAGSDYIFVDDVFLREWIGAPTSMKINMDTTNLKVGENLPMVISGLDAQGKEIALNNTDIQLASTDASVAEISAKGKLKSVKAIKPGKVKVVANTVLKGIALQAEAEITVSEQSTGSYVPVTSGPGAQPQAEPQVKPVSDAEGNLVVDLGKDLKEALVSWDQLGKLAAEGRSLIFTDGEMTATLTADGIKALWNQVAEKDRNQAGLWVSLQALPQQIASKRLAQAELNTNAKLTPQGSIRELSLSVQSNGKEVTAVSLPQVRVSLPLQQTGNHKLTGVYGIDDKGNLEFMGGTVQGGRIETQLANVNSSFAAILLDKQYVDVPASHWALNVIKEMSAKHLLQDTGAKLFPEEEMTRAQYIAMLAQALNLGESTTIPFHDVADGAWYAGWVAKAVEEGLVNGYGNGAFGPDDIIQREQMAVILVRAYEWKTKKSIQTSGYSDYSDREKISNWALNAVDAATEIGLLQGKSNRVFDPQHAVTRAESIMAIYSMLQKLQSK</sequence>
<feature type="domain" description="SLH" evidence="2">
    <location>
        <begin position="1186"/>
        <end position="1249"/>
    </location>
</feature>
<dbReference type="Proteomes" id="UP001519287">
    <property type="component" value="Unassembled WGS sequence"/>
</dbReference>
<evidence type="ECO:0000313" key="3">
    <source>
        <dbReference type="EMBL" id="MBP1988523.1"/>
    </source>
</evidence>
<dbReference type="RefSeq" id="WP_209968530.1">
    <property type="nucleotide sequence ID" value="NZ_JAGGLB010000001.1"/>
</dbReference>
<dbReference type="PROSITE" id="PS51272">
    <property type="entry name" value="SLH"/>
    <property type="match status" value="3"/>
</dbReference>
<feature type="domain" description="SLH" evidence="2">
    <location>
        <begin position="1252"/>
        <end position="1311"/>
    </location>
</feature>
<feature type="domain" description="SLH" evidence="2">
    <location>
        <begin position="1128"/>
        <end position="1185"/>
    </location>
</feature>
<evidence type="ECO:0000256" key="1">
    <source>
        <dbReference type="ARBA" id="ARBA00022801"/>
    </source>
</evidence>
<dbReference type="InterPro" id="IPR008979">
    <property type="entry name" value="Galactose-bd-like_sf"/>
</dbReference>